<dbReference type="EMBL" id="JBHFQA010000022">
    <property type="protein sequence ID" value="KAL2079799.1"/>
    <property type="molecule type" value="Genomic_DNA"/>
</dbReference>
<dbReference type="Pfam" id="PF20478">
    <property type="entry name" value="P2RX7_C"/>
    <property type="match status" value="1"/>
</dbReference>
<reference evidence="2 3" key="1">
    <citation type="submission" date="2024-09" db="EMBL/GenBank/DDBJ databases">
        <title>A chromosome-level genome assembly of Gray's grenadier anchovy, Coilia grayii.</title>
        <authorList>
            <person name="Fu Z."/>
        </authorList>
    </citation>
    <scope>NUCLEOTIDE SEQUENCE [LARGE SCALE GENOMIC DNA]</scope>
    <source>
        <strain evidence="2">G4</strain>
        <tissue evidence="2">Muscle</tissue>
    </source>
</reference>
<feature type="domain" description="P2X purinoreceptor 7 intracellular" evidence="1">
    <location>
        <begin position="56"/>
        <end position="107"/>
    </location>
</feature>
<evidence type="ECO:0000313" key="2">
    <source>
        <dbReference type="EMBL" id="KAL2079799.1"/>
    </source>
</evidence>
<organism evidence="2 3">
    <name type="scientific">Coilia grayii</name>
    <name type="common">Gray's grenadier anchovy</name>
    <dbReference type="NCBI Taxonomy" id="363190"/>
    <lineage>
        <taxon>Eukaryota</taxon>
        <taxon>Metazoa</taxon>
        <taxon>Chordata</taxon>
        <taxon>Craniata</taxon>
        <taxon>Vertebrata</taxon>
        <taxon>Euteleostomi</taxon>
        <taxon>Actinopterygii</taxon>
        <taxon>Neopterygii</taxon>
        <taxon>Teleostei</taxon>
        <taxon>Clupei</taxon>
        <taxon>Clupeiformes</taxon>
        <taxon>Clupeoidei</taxon>
        <taxon>Engraulidae</taxon>
        <taxon>Coilinae</taxon>
        <taxon>Coilia</taxon>
    </lineage>
</organism>
<proteinExistence type="predicted"/>
<keyword evidence="3" id="KW-1185">Reference proteome</keyword>
<sequence length="111" mass="12768">MPSEAENICCLEIPQVVEGQLTCVVDHPGLEPVCLNVTITQISANLCKTKYQFYRLSSLYRYLSYRSFVSWCWGFLGRKIRVVNPACVVLRIHSEFPDEEGHYEGFKLHPV</sequence>
<dbReference type="AlphaFoldDB" id="A0ABD1IXY9"/>
<dbReference type="Proteomes" id="UP001591681">
    <property type="component" value="Unassembled WGS sequence"/>
</dbReference>
<gene>
    <name evidence="2" type="ORF">ACEWY4_025543</name>
</gene>
<evidence type="ECO:0000313" key="3">
    <source>
        <dbReference type="Proteomes" id="UP001591681"/>
    </source>
</evidence>
<protein>
    <recommendedName>
        <fullName evidence="1">P2X purinoreceptor 7 intracellular domain-containing protein</fullName>
    </recommendedName>
</protein>
<dbReference type="PANTHER" id="PTHR36981">
    <property type="entry name" value="ZGC:195170"/>
    <property type="match status" value="1"/>
</dbReference>
<comment type="caution">
    <text evidence="2">The sequence shown here is derived from an EMBL/GenBank/DDBJ whole genome shotgun (WGS) entry which is preliminary data.</text>
</comment>
<accession>A0ABD1IXY9</accession>
<name>A0ABD1IXY9_9TELE</name>
<dbReference type="InterPro" id="IPR046815">
    <property type="entry name" value="P2RX7_C"/>
</dbReference>
<evidence type="ECO:0000259" key="1">
    <source>
        <dbReference type="Pfam" id="PF20478"/>
    </source>
</evidence>
<dbReference type="PANTHER" id="PTHR36981:SF9">
    <property type="entry name" value="NANOR-RELATED"/>
    <property type="match status" value="1"/>
</dbReference>